<comment type="subcellular location">
    <subcellularLocation>
        <location evidence="1">Cell membrane</location>
        <topology evidence="1">Multi-pass membrane protein</topology>
    </subcellularLocation>
</comment>
<dbReference type="EMBL" id="JACHMN010000003">
    <property type="protein sequence ID" value="MBB5873128.1"/>
    <property type="molecule type" value="Genomic_DNA"/>
</dbReference>
<feature type="transmembrane region" description="Helical" evidence="7">
    <location>
        <begin position="372"/>
        <end position="393"/>
    </location>
</feature>
<dbReference type="PANTHER" id="PTHR43266">
    <property type="entry name" value="MACROLIDE-EFFLUX PROTEIN"/>
    <property type="match status" value="1"/>
</dbReference>
<dbReference type="CDD" id="cd06173">
    <property type="entry name" value="MFS_MefA_like"/>
    <property type="match status" value="1"/>
</dbReference>
<dbReference type="Gene3D" id="1.20.1250.20">
    <property type="entry name" value="MFS general substrate transporter like domains"/>
    <property type="match status" value="1"/>
</dbReference>
<dbReference type="GO" id="GO:0005886">
    <property type="term" value="C:plasma membrane"/>
    <property type="evidence" value="ECO:0007669"/>
    <property type="project" value="UniProtKB-SubCell"/>
</dbReference>
<reference evidence="9 10" key="1">
    <citation type="submission" date="2020-08" db="EMBL/GenBank/DDBJ databases">
        <title>Sequencing the genomes of 1000 actinobacteria strains.</title>
        <authorList>
            <person name="Klenk H.-P."/>
        </authorList>
    </citation>
    <scope>NUCLEOTIDE SEQUENCE [LARGE SCALE GENOMIC DNA]</scope>
    <source>
        <strain evidence="9 10">DSM 45362</strain>
    </source>
</reference>
<keyword evidence="3" id="KW-1003">Cell membrane</keyword>
<accession>A0A841C056</accession>
<dbReference type="PROSITE" id="PS50850">
    <property type="entry name" value="MFS"/>
    <property type="match status" value="1"/>
</dbReference>
<feature type="transmembrane region" description="Helical" evidence="7">
    <location>
        <begin position="312"/>
        <end position="332"/>
    </location>
</feature>
<evidence type="ECO:0000256" key="3">
    <source>
        <dbReference type="ARBA" id="ARBA00022475"/>
    </source>
</evidence>
<keyword evidence="6 7" id="KW-0472">Membrane</keyword>
<evidence type="ECO:0000313" key="9">
    <source>
        <dbReference type="EMBL" id="MBB5873128.1"/>
    </source>
</evidence>
<dbReference type="Proteomes" id="UP000587527">
    <property type="component" value="Unassembled WGS sequence"/>
</dbReference>
<keyword evidence="4 7" id="KW-0812">Transmembrane</keyword>
<feature type="transmembrane region" description="Helical" evidence="7">
    <location>
        <begin position="220"/>
        <end position="244"/>
    </location>
</feature>
<keyword evidence="2" id="KW-0813">Transport</keyword>
<gene>
    <name evidence="9" type="ORF">F4553_006562</name>
</gene>
<feature type="transmembrane region" description="Helical" evidence="7">
    <location>
        <begin position="256"/>
        <end position="274"/>
    </location>
</feature>
<protein>
    <submittedName>
        <fullName evidence="9">MFS family permease</fullName>
    </submittedName>
</protein>
<feature type="transmembrane region" description="Helical" evidence="7">
    <location>
        <begin position="20"/>
        <end position="41"/>
    </location>
</feature>
<evidence type="ECO:0000259" key="8">
    <source>
        <dbReference type="PROSITE" id="PS50850"/>
    </source>
</evidence>
<feature type="transmembrane region" description="Helical" evidence="7">
    <location>
        <begin position="91"/>
        <end position="115"/>
    </location>
</feature>
<evidence type="ECO:0000256" key="2">
    <source>
        <dbReference type="ARBA" id="ARBA00022448"/>
    </source>
</evidence>
<dbReference type="AlphaFoldDB" id="A0A841C056"/>
<evidence type="ECO:0000256" key="5">
    <source>
        <dbReference type="ARBA" id="ARBA00022989"/>
    </source>
</evidence>
<dbReference type="RefSeq" id="WP_184843828.1">
    <property type="nucleotide sequence ID" value="NZ_JACHMN010000003.1"/>
</dbReference>
<dbReference type="GO" id="GO:0022857">
    <property type="term" value="F:transmembrane transporter activity"/>
    <property type="evidence" value="ECO:0007669"/>
    <property type="project" value="InterPro"/>
</dbReference>
<dbReference type="InterPro" id="IPR036259">
    <property type="entry name" value="MFS_trans_sf"/>
</dbReference>
<keyword evidence="5 7" id="KW-1133">Transmembrane helix</keyword>
<name>A0A841C056_9ACTN</name>
<proteinExistence type="predicted"/>
<organism evidence="9 10">
    <name type="scientific">Allocatelliglobosispora scoriae</name>
    <dbReference type="NCBI Taxonomy" id="643052"/>
    <lineage>
        <taxon>Bacteria</taxon>
        <taxon>Bacillati</taxon>
        <taxon>Actinomycetota</taxon>
        <taxon>Actinomycetes</taxon>
        <taxon>Micromonosporales</taxon>
        <taxon>Micromonosporaceae</taxon>
        <taxon>Allocatelliglobosispora</taxon>
    </lineage>
</organism>
<dbReference type="InterPro" id="IPR020846">
    <property type="entry name" value="MFS_dom"/>
</dbReference>
<feature type="domain" description="Major facilitator superfamily (MFS) profile" evidence="8">
    <location>
        <begin position="14"/>
        <end position="397"/>
    </location>
</feature>
<evidence type="ECO:0000256" key="7">
    <source>
        <dbReference type="SAM" id="Phobius"/>
    </source>
</evidence>
<dbReference type="InterPro" id="IPR011701">
    <property type="entry name" value="MFS"/>
</dbReference>
<feature type="transmembrane region" description="Helical" evidence="7">
    <location>
        <begin position="146"/>
        <end position="165"/>
    </location>
</feature>
<evidence type="ECO:0000256" key="6">
    <source>
        <dbReference type="ARBA" id="ARBA00023136"/>
    </source>
</evidence>
<dbReference type="PANTHER" id="PTHR43266:SF2">
    <property type="entry name" value="MAJOR FACILITATOR SUPERFAMILY (MFS) PROFILE DOMAIN-CONTAINING PROTEIN"/>
    <property type="match status" value="1"/>
</dbReference>
<feature type="transmembrane region" description="Helical" evidence="7">
    <location>
        <begin position="286"/>
        <end position="306"/>
    </location>
</feature>
<feature type="transmembrane region" description="Helical" evidence="7">
    <location>
        <begin position="171"/>
        <end position="189"/>
    </location>
</feature>
<dbReference type="SUPFAM" id="SSF103473">
    <property type="entry name" value="MFS general substrate transporter"/>
    <property type="match status" value="1"/>
</dbReference>
<comment type="caution">
    <text evidence="9">The sequence shown here is derived from an EMBL/GenBank/DDBJ whole genome shotgun (WGS) entry which is preliminary data.</text>
</comment>
<feature type="transmembrane region" description="Helical" evidence="7">
    <location>
        <begin position="344"/>
        <end position="366"/>
    </location>
</feature>
<evidence type="ECO:0000256" key="1">
    <source>
        <dbReference type="ARBA" id="ARBA00004651"/>
    </source>
</evidence>
<sequence length="410" mass="42971">MTEPTLLTLLRDTRYRAFWLGQITSVVGNGIRIVALPALILSAHDGRTYGIVLAVDSLFAVLLLLFGGAIADRYSRTSVMAWSDVIRAVGITGYLVFGGTTHLAGLLVSAALVGAGTAAFQPAHRAALPQIVPAELRQKANSLDAATGQLGLAVGAGLGGVLVATVGPQRALMIDVATFAISLVTLFWIRLPRIAQVAGAVRTSLFAEVREGIAQVRSRTWAWVIMVQGTAQVFLVFAPYFALVPVASAERYGIEAYGWISAAGSIGMIAGSTLAGRVTTKRPGLWAMNALAPSALLPLCLAFQVPLAVFCAAAFLAWAGIGVFVVFWFTALQREFPAEVQGRVFALESVATFGLEPIALAVAPVLAYQIGLSTFAVIATVVLIATTYAVLFVRGAIELSSAPASVTARV</sequence>
<evidence type="ECO:0000256" key="4">
    <source>
        <dbReference type="ARBA" id="ARBA00022692"/>
    </source>
</evidence>
<dbReference type="Pfam" id="PF07690">
    <property type="entry name" value="MFS_1"/>
    <property type="match status" value="1"/>
</dbReference>
<evidence type="ECO:0000313" key="10">
    <source>
        <dbReference type="Proteomes" id="UP000587527"/>
    </source>
</evidence>
<keyword evidence="10" id="KW-1185">Reference proteome</keyword>
<feature type="transmembrane region" description="Helical" evidence="7">
    <location>
        <begin position="48"/>
        <end position="71"/>
    </location>
</feature>